<feature type="signal peptide" evidence="1">
    <location>
        <begin position="1"/>
        <end position="24"/>
    </location>
</feature>
<dbReference type="Proteomes" id="UP000721844">
    <property type="component" value="Unassembled WGS sequence"/>
</dbReference>
<evidence type="ECO:0008006" key="4">
    <source>
        <dbReference type="Google" id="ProtNLM"/>
    </source>
</evidence>
<sequence>MSPPSPHRYRLSLAFALMTGLALTACTRNTIVLVAPTAMQVVPPGACVRPTEGPTLYPGSPAIGLKNIVGGAYPPEAMAAGIRIGCAGIIFRINPEGQAVNARLISEFPDGYGFGAKGLSDLAGEKFPPGVTDPNWHFTRLILRWTGPAPSSAPSAAPPLGSVKPWGLMG</sequence>
<evidence type="ECO:0000313" key="2">
    <source>
        <dbReference type="EMBL" id="MCB8879670.1"/>
    </source>
</evidence>
<feature type="chain" id="PRO_5037500593" description="TonB C-terminal domain-containing protein" evidence="1">
    <location>
        <begin position="25"/>
        <end position="170"/>
    </location>
</feature>
<reference evidence="2 3" key="1">
    <citation type="journal article" date="2021" name="Microorganisms">
        <title>Acidisoma silvae sp. nov. and Acidisomacellulosilytica sp. nov., Two Acidophilic Bacteria Isolated from Decaying Wood, Hydrolyzing Cellulose and Producing Poly-3-hydroxybutyrate.</title>
        <authorList>
            <person name="Mieszkin S."/>
            <person name="Pouder E."/>
            <person name="Uroz S."/>
            <person name="Simon-Colin C."/>
            <person name="Alain K."/>
        </authorList>
    </citation>
    <scope>NUCLEOTIDE SEQUENCE [LARGE SCALE GENOMIC DNA]</scope>
    <source>
        <strain evidence="2 3">HW T5.17</strain>
    </source>
</reference>
<dbReference type="EMBL" id="JAESVA010000002">
    <property type="protein sequence ID" value="MCB8879670.1"/>
    <property type="molecule type" value="Genomic_DNA"/>
</dbReference>
<comment type="caution">
    <text evidence="2">The sequence shown here is derived from an EMBL/GenBank/DDBJ whole genome shotgun (WGS) entry which is preliminary data.</text>
</comment>
<gene>
    <name evidence="2" type="ORF">ACELLULO517_05455</name>
</gene>
<accession>A0A963YZ11</accession>
<organism evidence="2 3">
    <name type="scientific">Acidisoma cellulosilyticum</name>
    <dbReference type="NCBI Taxonomy" id="2802395"/>
    <lineage>
        <taxon>Bacteria</taxon>
        <taxon>Pseudomonadati</taxon>
        <taxon>Pseudomonadota</taxon>
        <taxon>Alphaproteobacteria</taxon>
        <taxon>Acetobacterales</taxon>
        <taxon>Acidocellaceae</taxon>
        <taxon>Acidisoma</taxon>
    </lineage>
</organism>
<evidence type="ECO:0000256" key="1">
    <source>
        <dbReference type="SAM" id="SignalP"/>
    </source>
</evidence>
<evidence type="ECO:0000313" key="3">
    <source>
        <dbReference type="Proteomes" id="UP000721844"/>
    </source>
</evidence>
<name>A0A963YZ11_9PROT</name>
<dbReference type="RefSeq" id="WP_227306296.1">
    <property type="nucleotide sequence ID" value="NZ_JAESVA010000002.1"/>
</dbReference>
<keyword evidence="3" id="KW-1185">Reference proteome</keyword>
<protein>
    <recommendedName>
        <fullName evidence="4">TonB C-terminal domain-containing protein</fullName>
    </recommendedName>
</protein>
<keyword evidence="1" id="KW-0732">Signal</keyword>
<dbReference type="AlphaFoldDB" id="A0A963YZ11"/>
<proteinExistence type="predicted"/>